<evidence type="ECO:0000313" key="2">
    <source>
        <dbReference type="Proteomes" id="UP001056778"/>
    </source>
</evidence>
<organism evidence="1 2">
    <name type="scientific">Holotrichia oblita</name>
    <name type="common">Chafer beetle</name>
    <dbReference type="NCBI Taxonomy" id="644536"/>
    <lineage>
        <taxon>Eukaryota</taxon>
        <taxon>Metazoa</taxon>
        <taxon>Ecdysozoa</taxon>
        <taxon>Arthropoda</taxon>
        <taxon>Hexapoda</taxon>
        <taxon>Insecta</taxon>
        <taxon>Pterygota</taxon>
        <taxon>Neoptera</taxon>
        <taxon>Endopterygota</taxon>
        <taxon>Coleoptera</taxon>
        <taxon>Polyphaga</taxon>
        <taxon>Scarabaeiformia</taxon>
        <taxon>Scarabaeidae</taxon>
        <taxon>Melolonthinae</taxon>
        <taxon>Holotrichia</taxon>
    </lineage>
</organism>
<gene>
    <name evidence="1" type="ORF">MML48_5g00019313</name>
</gene>
<protein>
    <submittedName>
        <fullName evidence="1">UDP-glucosyltransferase</fullName>
    </submittedName>
</protein>
<dbReference type="EMBL" id="CM043019">
    <property type="protein sequence ID" value="KAI4462076.1"/>
    <property type="molecule type" value="Genomic_DNA"/>
</dbReference>
<dbReference type="Proteomes" id="UP001056778">
    <property type="component" value="Chromosome 5"/>
</dbReference>
<keyword evidence="2" id="KW-1185">Reference proteome</keyword>
<accession>A0ACB9T5I2</accession>
<reference evidence="1" key="1">
    <citation type="submission" date="2022-04" db="EMBL/GenBank/DDBJ databases">
        <title>Chromosome-scale genome assembly of Holotrichia oblita Faldermann.</title>
        <authorList>
            <person name="Rongchong L."/>
        </authorList>
    </citation>
    <scope>NUCLEOTIDE SEQUENCE</scope>
    <source>
        <strain evidence="1">81SQS9</strain>
    </source>
</reference>
<evidence type="ECO:0000313" key="1">
    <source>
        <dbReference type="EMBL" id="KAI4462076.1"/>
    </source>
</evidence>
<proteinExistence type="predicted"/>
<name>A0ACB9T5I2_HOLOL</name>
<sequence>MRRAESRGYGISLPYREFTEEKFLNALDQILNNSSYSNRAKEISALLRDQPVTPTEKAVHWIEYVIQHKGMPHLRSAAYDLNCHFAVGEGLVRALAAKGHEVTYMSPYKDTTPIQNVKSVHLNGIEKFAKETVVDQNMLEAFTMPPILFTFFIAQMSIKSGELLYSDPAVQDVLNGKETYDAVILEWMMSDYMQGIAYRMQVPSIVVTTFCPSASTSYVSGNPSIYSYMPHMLNKSGQKMNFWERTTNILLGLFDIIFGYFYFKPLQEGILYKYVPEAPSIYELNANISLHLFNSDPIINGPLPMLPNVLEVGGIHMKPPKKLPDDLQKYIDESEHGVIYFSLGGNVKSKDIPQSRQEEILRVLSKLKQRVLWKFEEDLPEKPKNVETRKWFPQQDILAHPNVKAFITHGGLLSLTESVYHGVPVVGIPVFGDQNTNMLNAEIRGFGISLPYKEFTEEKFANALDKILNDKTHYAVGEGLVRALADKGHEITYMTPYKDTTPIKNVKSVHLNEIEKFAKEAVADQNILEAFTMPPILFMFVVAQIGIKSGELLYSDPAVQDILNGKETYDAVILEWMMSDYMQGIAYRMQVPCIVVTTFCPSASTSYVSGNPSIYSYMPHMLNKSGQKMNFWERTTNILLAIFDIVFGYLYFKPLQEGILYKYVPEAPSIDELNANISLHLFNSDPIINGPLPMLPNVLEVGGIHMKSPKKLPDDLQKYIDESEHGVIYFSLGGNVKSKDIPQSRREEILRVLSKLKQRVLWKFEEDLPEKPKNVETRKWFPQQDILAHPNVKAFITHGGLLSLTESVYHGVPVVGIPVFGDQDTNMLNAEIRGFGISLPYKEFTEEKFANALDKILNDKTFSERAKKMAALINDQQFTPAEKSVHWIEYVIRHKGLPHLRSASHDLTWYQYHSLDVILFVLYGTNTFKILCIFPTYSLSHFAIGQGLVRGLAAKGHHVTYVTPFEQKEPIPNVKSVFLTEMDKWAREMMADENVFDIFKLPTILFMLVMGYMSLETGELVMADPAIQEILNSNETYDAVILEWVSTDYLQSIAYRLKAPAISATTFCPGVYTNYVSGNPNIYSHMPHLLSGYGQNMNLWERTNNFVLSLTEALYRKLYHIPRQEKFMRKHVPDAPSIYEMNANISLHLFNSDPILNGPLPMLPNVIEIGGIHMQPPKKLPDDLQKYIDESEHGVIYFSLGGNMQSRKLSEETRDGILRVFSKLKQRILWKFEEDLPGKPPNVETRSWLPQLDILAHPNVKLFITHGGLLSITETLSYGVPIVGVPVFGDQAVNIKNAEDRGFGLSLPLKEFTEEKFSYVVKEVLNNPSYSRTVKQISALLRDQPATPVERAVHWVEYVVRHKGTPHLRSVAHDLNWFQYYCFDVISFLILINIVTIKVLWVVCKRLCSRKKQKQKTN</sequence>
<comment type="caution">
    <text evidence="1">The sequence shown here is derived from an EMBL/GenBank/DDBJ whole genome shotgun (WGS) entry which is preliminary data.</text>
</comment>